<reference evidence="6 7" key="1">
    <citation type="submission" date="2016-10" db="EMBL/GenBank/DDBJ databases">
        <authorList>
            <person name="de Groot N.N."/>
        </authorList>
    </citation>
    <scope>NUCLEOTIDE SEQUENCE [LARGE SCALE GENOMIC DNA]</scope>
    <source>
        <strain evidence="6 7">DSM 18978</strain>
    </source>
</reference>
<evidence type="ECO:0000259" key="5">
    <source>
        <dbReference type="PROSITE" id="PS51464"/>
    </source>
</evidence>
<dbReference type="GO" id="GO:0003677">
    <property type="term" value="F:DNA binding"/>
    <property type="evidence" value="ECO:0007669"/>
    <property type="project" value="UniProtKB-KW"/>
</dbReference>
<dbReference type="PANTHER" id="PTHR30514">
    <property type="entry name" value="GLUCOKINASE"/>
    <property type="match status" value="1"/>
</dbReference>
<accession>A0A1G5IMU8</accession>
<dbReference type="Gene3D" id="1.10.10.10">
    <property type="entry name" value="Winged helix-like DNA-binding domain superfamily/Winged helix DNA-binding domain"/>
    <property type="match status" value="1"/>
</dbReference>
<dbReference type="InterPro" id="IPR046348">
    <property type="entry name" value="SIS_dom_sf"/>
</dbReference>
<evidence type="ECO:0000256" key="3">
    <source>
        <dbReference type="ARBA" id="ARBA00023163"/>
    </source>
</evidence>
<dbReference type="InterPro" id="IPR000281">
    <property type="entry name" value="HTH_RpiR"/>
</dbReference>
<dbReference type="STRING" id="1120976.SAMN03080606_02450"/>
<dbReference type="EMBL" id="FMUS01000015">
    <property type="protein sequence ID" value="SCY77050.1"/>
    <property type="molecule type" value="Genomic_DNA"/>
</dbReference>
<dbReference type="Pfam" id="PF01380">
    <property type="entry name" value="SIS"/>
    <property type="match status" value="1"/>
</dbReference>
<dbReference type="GO" id="GO:1901135">
    <property type="term" value="P:carbohydrate derivative metabolic process"/>
    <property type="evidence" value="ECO:0007669"/>
    <property type="project" value="InterPro"/>
</dbReference>
<dbReference type="OrthoDB" id="2930at2"/>
<dbReference type="InterPro" id="IPR001347">
    <property type="entry name" value="SIS_dom"/>
</dbReference>
<keyword evidence="1" id="KW-0805">Transcription regulation</keyword>
<dbReference type="AlphaFoldDB" id="A0A1G5IMU8"/>
<keyword evidence="2" id="KW-0238">DNA-binding</keyword>
<dbReference type="InterPro" id="IPR009057">
    <property type="entry name" value="Homeodomain-like_sf"/>
</dbReference>
<keyword evidence="7" id="KW-1185">Reference proteome</keyword>
<protein>
    <submittedName>
        <fullName evidence="6">Transcriptional regulator, RpiR family</fullName>
    </submittedName>
</protein>
<evidence type="ECO:0000256" key="2">
    <source>
        <dbReference type="ARBA" id="ARBA00023125"/>
    </source>
</evidence>
<organism evidence="6 7">
    <name type="scientific">Alkaliphilus peptidifermentans DSM 18978</name>
    <dbReference type="NCBI Taxonomy" id="1120976"/>
    <lineage>
        <taxon>Bacteria</taxon>
        <taxon>Bacillati</taxon>
        <taxon>Bacillota</taxon>
        <taxon>Clostridia</taxon>
        <taxon>Peptostreptococcales</taxon>
        <taxon>Natronincolaceae</taxon>
        <taxon>Alkaliphilus</taxon>
    </lineage>
</organism>
<name>A0A1G5IMU8_9FIRM</name>
<feature type="domain" description="SIS" evidence="5">
    <location>
        <begin position="111"/>
        <end position="256"/>
    </location>
</feature>
<gene>
    <name evidence="6" type="ORF">SAMN03080606_02450</name>
</gene>
<dbReference type="Proteomes" id="UP000198636">
    <property type="component" value="Unassembled WGS sequence"/>
</dbReference>
<evidence type="ECO:0000259" key="4">
    <source>
        <dbReference type="PROSITE" id="PS51071"/>
    </source>
</evidence>
<proteinExistence type="predicted"/>
<dbReference type="RefSeq" id="WP_091543771.1">
    <property type="nucleotide sequence ID" value="NZ_FMUS01000015.1"/>
</dbReference>
<dbReference type="InterPro" id="IPR036388">
    <property type="entry name" value="WH-like_DNA-bd_sf"/>
</dbReference>
<sequence>MSLNKLTERYNELTDMEKNIVEYILKNPKKVRDSTASELADVLFVSKTSIINLSKRVGFEGYSELKYYVRGYLDEKRSKKESIPYEDILSNLNSEVSNTISLQNPENINKIVNKLLNSRIVYIIGRGASGPIASMLSSRLALLHIKAILIEDPNIVDVLGDSMAEDEAIVVISLSGETEKILTLAKTARLRNIDVIAMTSFTNNTLQKIANYKMFCFADQTATKYNDLISRVGLHVLVQILVTNIRISHTGQGDNYENTL</sequence>
<dbReference type="Gene3D" id="3.40.50.10490">
    <property type="entry name" value="Glucose-6-phosphate isomerase like protein, domain 1"/>
    <property type="match status" value="1"/>
</dbReference>
<dbReference type="GO" id="GO:0097367">
    <property type="term" value="F:carbohydrate derivative binding"/>
    <property type="evidence" value="ECO:0007669"/>
    <property type="project" value="InterPro"/>
</dbReference>
<evidence type="ECO:0000256" key="1">
    <source>
        <dbReference type="ARBA" id="ARBA00023015"/>
    </source>
</evidence>
<dbReference type="PROSITE" id="PS51464">
    <property type="entry name" value="SIS"/>
    <property type="match status" value="1"/>
</dbReference>
<feature type="domain" description="HTH rpiR-type" evidence="4">
    <location>
        <begin position="1"/>
        <end position="76"/>
    </location>
</feature>
<dbReference type="PANTHER" id="PTHR30514:SF21">
    <property type="entry name" value="RPIR-FAMILY TRANSCRIPTIONAL REGULATOR"/>
    <property type="match status" value="1"/>
</dbReference>
<keyword evidence="3" id="KW-0804">Transcription</keyword>
<dbReference type="SUPFAM" id="SSF46689">
    <property type="entry name" value="Homeodomain-like"/>
    <property type="match status" value="1"/>
</dbReference>
<dbReference type="PROSITE" id="PS51071">
    <property type="entry name" value="HTH_RPIR"/>
    <property type="match status" value="1"/>
</dbReference>
<evidence type="ECO:0000313" key="6">
    <source>
        <dbReference type="EMBL" id="SCY77050.1"/>
    </source>
</evidence>
<dbReference type="GO" id="GO:0003700">
    <property type="term" value="F:DNA-binding transcription factor activity"/>
    <property type="evidence" value="ECO:0007669"/>
    <property type="project" value="InterPro"/>
</dbReference>
<dbReference type="InterPro" id="IPR035472">
    <property type="entry name" value="RpiR-like_SIS"/>
</dbReference>
<evidence type="ECO:0000313" key="7">
    <source>
        <dbReference type="Proteomes" id="UP000198636"/>
    </source>
</evidence>
<dbReference type="SUPFAM" id="SSF53697">
    <property type="entry name" value="SIS domain"/>
    <property type="match status" value="1"/>
</dbReference>
<dbReference type="InterPro" id="IPR047640">
    <property type="entry name" value="RpiR-like"/>
</dbReference>
<dbReference type="CDD" id="cd05013">
    <property type="entry name" value="SIS_RpiR"/>
    <property type="match status" value="1"/>
</dbReference>
<dbReference type="Pfam" id="PF01418">
    <property type="entry name" value="HTH_6"/>
    <property type="match status" value="1"/>
</dbReference>